<evidence type="ECO:0000259" key="4">
    <source>
        <dbReference type="Pfam" id="PF02397"/>
    </source>
</evidence>
<evidence type="ECO:0000313" key="5">
    <source>
        <dbReference type="EMBL" id="GAA0502589.1"/>
    </source>
</evidence>
<dbReference type="Pfam" id="PF13727">
    <property type="entry name" value="CoA_binding_3"/>
    <property type="match status" value="1"/>
</dbReference>
<evidence type="ECO:0000256" key="1">
    <source>
        <dbReference type="ARBA" id="ARBA00006464"/>
    </source>
</evidence>
<evidence type="ECO:0000256" key="3">
    <source>
        <dbReference type="SAM" id="Phobius"/>
    </source>
</evidence>
<reference evidence="5" key="1">
    <citation type="journal article" date="2014" name="Int. J. Syst. Evol. Microbiol.">
        <title>Complete genome of a new Firmicutes species belonging to the dominant human colonic microbiota ('Ruminococcus bicirculans') reveals two chromosomes and a selective capacity to utilize plant glucans.</title>
        <authorList>
            <consortium name="NISC Comparative Sequencing Program"/>
            <person name="Wegmann U."/>
            <person name="Louis P."/>
            <person name="Goesmann A."/>
            <person name="Henrissat B."/>
            <person name="Duncan S.H."/>
            <person name="Flint H.J."/>
        </authorList>
    </citation>
    <scope>NUCLEOTIDE SEQUENCE</scope>
    <source>
        <strain evidence="5">JCM 10664</strain>
    </source>
</reference>
<evidence type="ECO:0000313" key="8">
    <source>
        <dbReference type="Proteomes" id="UP001500220"/>
    </source>
</evidence>
<dbReference type="PANTHER" id="PTHR30576:SF0">
    <property type="entry name" value="UNDECAPRENYL-PHOSPHATE N-ACETYLGALACTOSAMINYL 1-PHOSPHATE TRANSFERASE-RELATED"/>
    <property type="match status" value="1"/>
</dbReference>
<gene>
    <name evidence="5" type="ORF">GCM10009545_00180</name>
    <name evidence="6" type="ORF">GCM10011581_27640</name>
</gene>
<dbReference type="Proteomes" id="UP001500220">
    <property type="component" value="Unassembled WGS sequence"/>
</dbReference>
<dbReference type="PANTHER" id="PTHR30576">
    <property type="entry name" value="COLANIC BIOSYNTHESIS UDP-GLUCOSE LIPID CARRIER TRANSFERASE"/>
    <property type="match status" value="1"/>
</dbReference>
<dbReference type="EMBL" id="BMMT01000008">
    <property type="protein sequence ID" value="GGI89050.1"/>
    <property type="molecule type" value="Genomic_DNA"/>
</dbReference>
<feature type="domain" description="Bacterial sugar transferase" evidence="4">
    <location>
        <begin position="269"/>
        <end position="445"/>
    </location>
</feature>
<comment type="similarity">
    <text evidence="1">Belongs to the bacterial sugar transferase family.</text>
</comment>
<protein>
    <recommendedName>
        <fullName evidence="4">Bacterial sugar transferase domain-containing protein</fullName>
    </recommendedName>
</protein>
<keyword evidence="3" id="KW-1133">Transmembrane helix</keyword>
<feature type="transmembrane region" description="Helical" evidence="3">
    <location>
        <begin position="271"/>
        <end position="298"/>
    </location>
</feature>
<feature type="transmembrane region" description="Helical" evidence="3">
    <location>
        <begin position="28"/>
        <end position="46"/>
    </location>
</feature>
<keyword evidence="3" id="KW-0472">Membrane</keyword>
<evidence type="ECO:0000313" key="6">
    <source>
        <dbReference type="EMBL" id="GGI89050.1"/>
    </source>
</evidence>
<comment type="caution">
    <text evidence="6">The sequence shown here is derived from an EMBL/GenBank/DDBJ whole genome shotgun (WGS) entry which is preliminary data.</text>
</comment>
<accession>A0A917JVM9</accession>
<proteinExistence type="inferred from homology"/>
<dbReference type="GO" id="GO:0016780">
    <property type="term" value="F:phosphotransferase activity, for other substituted phosphate groups"/>
    <property type="evidence" value="ECO:0007669"/>
    <property type="project" value="TreeGrafter"/>
</dbReference>
<dbReference type="Gene3D" id="3.40.50.720">
    <property type="entry name" value="NAD(P)-binding Rossmann-like Domain"/>
    <property type="match status" value="1"/>
</dbReference>
<feature type="region of interest" description="Disordered" evidence="2">
    <location>
        <begin position="456"/>
        <end position="480"/>
    </location>
</feature>
<reference evidence="5" key="5">
    <citation type="submission" date="2023-12" db="EMBL/GenBank/DDBJ databases">
        <authorList>
            <person name="Sun Q."/>
            <person name="Inoue M."/>
        </authorList>
    </citation>
    <scope>NUCLEOTIDE SEQUENCE</scope>
    <source>
        <strain evidence="5">JCM 10664</strain>
    </source>
</reference>
<evidence type="ECO:0000256" key="2">
    <source>
        <dbReference type="SAM" id="MobiDB-lite"/>
    </source>
</evidence>
<dbReference type="RefSeq" id="WP_188987745.1">
    <property type="nucleotide sequence ID" value="NZ_BAAAHC010000001.1"/>
</dbReference>
<organism evidence="6 7">
    <name type="scientific">Saccharopolyspora thermophila</name>
    <dbReference type="NCBI Taxonomy" id="89367"/>
    <lineage>
        <taxon>Bacteria</taxon>
        <taxon>Bacillati</taxon>
        <taxon>Actinomycetota</taxon>
        <taxon>Actinomycetes</taxon>
        <taxon>Pseudonocardiales</taxon>
        <taxon>Pseudonocardiaceae</taxon>
        <taxon>Saccharopolyspora</taxon>
    </lineage>
</organism>
<reference evidence="8" key="3">
    <citation type="journal article" date="2019" name="Int. J. Syst. Evol. Microbiol.">
        <title>The Global Catalogue of Microorganisms (GCM) 10K type strain sequencing project: providing services to taxonomists for standard genome sequencing and annotation.</title>
        <authorList>
            <consortium name="The Broad Institute Genomics Platform"/>
            <consortium name="The Broad Institute Genome Sequencing Center for Infectious Disease"/>
            <person name="Wu L."/>
            <person name="Ma J."/>
        </authorList>
    </citation>
    <scope>NUCLEOTIDE SEQUENCE [LARGE SCALE GENOMIC DNA]</scope>
    <source>
        <strain evidence="8">JCM 10664</strain>
    </source>
</reference>
<dbReference type="Proteomes" id="UP000597989">
    <property type="component" value="Unassembled WGS sequence"/>
</dbReference>
<reference evidence="6" key="4">
    <citation type="submission" date="2020-09" db="EMBL/GenBank/DDBJ databases">
        <authorList>
            <person name="Sun Q."/>
            <person name="Zhou Y."/>
        </authorList>
    </citation>
    <scope>NUCLEOTIDE SEQUENCE</scope>
    <source>
        <strain evidence="6">CGMCC 4.7206</strain>
    </source>
</reference>
<sequence>MSVSDPAVAPPWPLAASRRAGVRVRRQAGAWLLPVADLVVLVVLISVTGTTWLLGAGYAVAALAVLAAQGQHRLRICLRVGDQLPQLAVAAGVPAAALTPWLPGTALLVLVSAGFGGLLLARGALYAALRAAYRRGALVEPTLLVGSGPLAAEIAAMLAEHPEFGLRPRGFLDDRPSSAAPLLGAPADLADVVAAHGITRVLVCPGEAGDAELVTALRHSRPLKADVCLVPRLHELGMALPRGSLDEIWGVPLIPLRRFGHSRAGAAAKRAFDLVLGSLLLLALGPLLVVLAAAVAVANRGGALFRQVRVTGRGRHSEVLKLRTVRGEHGQPWAVTPDQCSALGRWLRTTHLDELPQLVNVLRGEMSLVGPRPERPYYAVRFGHEIPRYADRHRMPGGMTGWAQVQGLHGDTSIPDRARFDNQYIENWTPWWDAVIVARTAAIVLGAAARAVLRAPGDRHRRPAPSRLVPEPVRENSVGG</sequence>
<dbReference type="InterPro" id="IPR003362">
    <property type="entry name" value="Bact_transf"/>
</dbReference>
<name>A0A917JVM9_9PSEU</name>
<dbReference type="EMBL" id="BAAAHC010000001">
    <property type="protein sequence ID" value="GAA0502589.1"/>
    <property type="molecule type" value="Genomic_DNA"/>
</dbReference>
<dbReference type="Pfam" id="PF02397">
    <property type="entry name" value="Bac_transf"/>
    <property type="match status" value="1"/>
</dbReference>
<reference evidence="6 7" key="2">
    <citation type="journal article" date="2014" name="Int. J. Syst. Evol. Microbiol.">
        <title>Complete genome sequence of Corynebacterium casei LMG S-19264T (=DSM 44701T), isolated from a smear-ripened cheese.</title>
        <authorList>
            <consortium name="US DOE Joint Genome Institute (JGI-PGF)"/>
            <person name="Walter F."/>
            <person name="Albersmeier A."/>
            <person name="Kalinowski J."/>
            <person name="Ruckert C."/>
        </authorList>
    </citation>
    <scope>NUCLEOTIDE SEQUENCE [LARGE SCALE GENOMIC DNA]</scope>
    <source>
        <strain evidence="6 7">CGMCC 4.7206</strain>
    </source>
</reference>
<keyword evidence="3" id="KW-0812">Transmembrane</keyword>
<dbReference type="AlphaFoldDB" id="A0A917JVM9"/>
<evidence type="ECO:0000313" key="7">
    <source>
        <dbReference type="Proteomes" id="UP000597989"/>
    </source>
</evidence>
<keyword evidence="8" id="KW-1185">Reference proteome</keyword>
<feature type="transmembrane region" description="Helical" evidence="3">
    <location>
        <begin position="108"/>
        <end position="129"/>
    </location>
</feature>